<dbReference type="GO" id="GO:0016987">
    <property type="term" value="F:sigma factor activity"/>
    <property type="evidence" value="ECO:0007669"/>
    <property type="project" value="UniProtKB-KW"/>
</dbReference>
<keyword evidence="3" id="KW-0804">Transcription</keyword>
<reference evidence="5" key="1">
    <citation type="submission" date="2021-04" db="EMBL/GenBank/DDBJ databases">
        <title>Luteolibacter sp. 32A isolated from the skin of an Anderson's salamander (Ambystoma andersonii).</title>
        <authorList>
            <person name="Spergser J."/>
            <person name="Busse H.-J."/>
        </authorList>
    </citation>
    <scope>NUCLEOTIDE SEQUENCE</scope>
    <source>
        <strain evidence="5">32A</strain>
    </source>
</reference>
<dbReference type="KEGG" id="lamb:KBB96_05765"/>
<accession>A0A975J1N6</accession>
<dbReference type="InterPro" id="IPR014284">
    <property type="entry name" value="RNA_pol_sigma-70_dom"/>
</dbReference>
<dbReference type="RefSeq" id="WP_211633358.1">
    <property type="nucleotide sequence ID" value="NZ_CP073100.1"/>
</dbReference>
<dbReference type="AlphaFoldDB" id="A0A975J1N6"/>
<dbReference type="PANTHER" id="PTHR43133">
    <property type="entry name" value="RNA POLYMERASE ECF-TYPE SIGMA FACTO"/>
    <property type="match status" value="1"/>
</dbReference>
<dbReference type="InterPro" id="IPR039425">
    <property type="entry name" value="RNA_pol_sigma-70-like"/>
</dbReference>
<protein>
    <submittedName>
        <fullName evidence="5">Sigma-70 family RNA polymerase sigma factor</fullName>
    </submittedName>
</protein>
<organism evidence="5 6">
    <name type="scientific">Luteolibacter ambystomatis</name>
    <dbReference type="NCBI Taxonomy" id="2824561"/>
    <lineage>
        <taxon>Bacteria</taxon>
        <taxon>Pseudomonadati</taxon>
        <taxon>Verrucomicrobiota</taxon>
        <taxon>Verrucomicrobiia</taxon>
        <taxon>Verrucomicrobiales</taxon>
        <taxon>Verrucomicrobiaceae</taxon>
        <taxon>Luteolibacter</taxon>
    </lineage>
</organism>
<keyword evidence="1" id="KW-0805">Transcription regulation</keyword>
<dbReference type="Pfam" id="PF04542">
    <property type="entry name" value="Sigma70_r2"/>
    <property type="match status" value="1"/>
</dbReference>
<keyword evidence="2" id="KW-0731">Sigma factor</keyword>
<evidence type="ECO:0000259" key="4">
    <source>
        <dbReference type="Pfam" id="PF04542"/>
    </source>
</evidence>
<dbReference type="InterPro" id="IPR014331">
    <property type="entry name" value="RNA_pol_sigma70_ECF_RHOBA"/>
</dbReference>
<name>A0A975J1N6_9BACT</name>
<dbReference type="Proteomes" id="UP000676169">
    <property type="component" value="Chromosome"/>
</dbReference>
<evidence type="ECO:0000313" key="5">
    <source>
        <dbReference type="EMBL" id="QUE52396.1"/>
    </source>
</evidence>
<dbReference type="NCBIfam" id="TIGR02989">
    <property type="entry name" value="Sig-70_gvs1"/>
    <property type="match status" value="1"/>
</dbReference>
<evidence type="ECO:0000256" key="1">
    <source>
        <dbReference type="ARBA" id="ARBA00023015"/>
    </source>
</evidence>
<dbReference type="PANTHER" id="PTHR43133:SF51">
    <property type="entry name" value="RNA POLYMERASE SIGMA FACTOR"/>
    <property type="match status" value="1"/>
</dbReference>
<evidence type="ECO:0000256" key="3">
    <source>
        <dbReference type="ARBA" id="ARBA00023163"/>
    </source>
</evidence>
<proteinExistence type="predicted"/>
<feature type="domain" description="RNA polymerase sigma-70 region 2" evidence="4">
    <location>
        <begin position="23"/>
        <end position="89"/>
    </location>
</feature>
<keyword evidence="6" id="KW-1185">Reference proteome</keyword>
<gene>
    <name evidence="5" type="ORF">KBB96_05765</name>
</gene>
<dbReference type="GO" id="GO:0006352">
    <property type="term" value="P:DNA-templated transcription initiation"/>
    <property type="evidence" value="ECO:0007669"/>
    <property type="project" value="InterPro"/>
</dbReference>
<dbReference type="InterPro" id="IPR007627">
    <property type="entry name" value="RNA_pol_sigma70_r2"/>
</dbReference>
<dbReference type="Gene3D" id="1.10.1740.10">
    <property type="match status" value="1"/>
</dbReference>
<sequence length="183" mass="20955">MMEPVSEPDEAPPLDEVGFTRAIEALRPALRGYVLSIFPHPHLCEDIVQETMLFAWERRGEFKPDTNLKAWIFKTAYFKTLAQRRDAQRDKLVTFSEDVLQKIAGAAEERASENDRRLSALQGCLSTLKPQDFALLKLKYLDRGSLTAQAREQNMAPNRLQKALSRLRLALRHCIEEKLAAFQ</sequence>
<dbReference type="NCBIfam" id="TIGR02937">
    <property type="entry name" value="sigma70-ECF"/>
    <property type="match status" value="1"/>
</dbReference>
<dbReference type="EMBL" id="CP073100">
    <property type="protein sequence ID" value="QUE52396.1"/>
    <property type="molecule type" value="Genomic_DNA"/>
</dbReference>
<evidence type="ECO:0000256" key="2">
    <source>
        <dbReference type="ARBA" id="ARBA00023082"/>
    </source>
</evidence>
<dbReference type="InterPro" id="IPR013325">
    <property type="entry name" value="RNA_pol_sigma_r2"/>
</dbReference>
<dbReference type="SUPFAM" id="SSF88946">
    <property type="entry name" value="Sigma2 domain of RNA polymerase sigma factors"/>
    <property type="match status" value="1"/>
</dbReference>
<evidence type="ECO:0000313" key="6">
    <source>
        <dbReference type="Proteomes" id="UP000676169"/>
    </source>
</evidence>